<dbReference type="eggNOG" id="ENOG502QSCW">
    <property type="taxonomic scope" value="Eukaryota"/>
</dbReference>
<comment type="similarity">
    <text evidence="1">Belongs to the glycosyl hydrolase 10 (cellulase F) family.</text>
</comment>
<dbReference type="KEGG" id="cam:101509357"/>
<dbReference type="STRING" id="3827.A0A1S2XM14"/>
<evidence type="ECO:0000256" key="5">
    <source>
        <dbReference type="ARBA" id="ARBA00023326"/>
    </source>
</evidence>
<dbReference type="SMART" id="SM00633">
    <property type="entry name" value="Glyco_10"/>
    <property type="match status" value="1"/>
</dbReference>
<dbReference type="InterPro" id="IPR001000">
    <property type="entry name" value="GH10_dom"/>
</dbReference>
<dbReference type="PROSITE" id="PS51760">
    <property type="entry name" value="GH10_2"/>
    <property type="match status" value="1"/>
</dbReference>
<evidence type="ECO:0000256" key="3">
    <source>
        <dbReference type="ARBA" id="ARBA00022801"/>
    </source>
</evidence>
<name>A0A1S2XM14_CICAR</name>
<dbReference type="Pfam" id="PF02018">
    <property type="entry name" value="CBM_4_9"/>
    <property type="match status" value="1"/>
</dbReference>
<proteinExistence type="inferred from homology"/>
<evidence type="ECO:0000256" key="6">
    <source>
        <dbReference type="SAM" id="SignalP"/>
    </source>
</evidence>
<evidence type="ECO:0000313" key="9">
    <source>
        <dbReference type="RefSeq" id="XP_004490332.1"/>
    </source>
</evidence>
<protein>
    <submittedName>
        <fullName evidence="9">Endo-1,4-beta-xylanase 5-like</fullName>
    </submittedName>
</protein>
<dbReference type="InterPro" id="IPR044846">
    <property type="entry name" value="GH10"/>
</dbReference>
<feature type="chain" id="PRO_5010266198" evidence="6">
    <location>
        <begin position="20"/>
        <end position="570"/>
    </location>
</feature>
<dbReference type="Proteomes" id="UP000087171">
    <property type="component" value="Chromosome Ca2"/>
</dbReference>
<evidence type="ECO:0000256" key="1">
    <source>
        <dbReference type="ARBA" id="ARBA00007495"/>
    </source>
</evidence>
<organism evidence="8 9">
    <name type="scientific">Cicer arietinum</name>
    <name type="common">Chickpea</name>
    <name type="synonym">Garbanzo</name>
    <dbReference type="NCBI Taxonomy" id="3827"/>
    <lineage>
        <taxon>Eukaryota</taxon>
        <taxon>Viridiplantae</taxon>
        <taxon>Streptophyta</taxon>
        <taxon>Embryophyta</taxon>
        <taxon>Tracheophyta</taxon>
        <taxon>Spermatophyta</taxon>
        <taxon>Magnoliopsida</taxon>
        <taxon>eudicotyledons</taxon>
        <taxon>Gunneridae</taxon>
        <taxon>Pentapetalae</taxon>
        <taxon>rosids</taxon>
        <taxon>fabids</taxon>
        <taxon>Fabales</taxon>
        <taxon>Fabaceae</taxon>
        <taxon>Papilionoideae</taxon>
        <taxon>50 kb inversion clade</taxon>
        <taxon>NPAAA clade</taxon>
        <taxon>Hologalegina</taxon>
        <taxon>IRL clade</taxon>
        <taxon>Cicereae</taxon>
        <taxon>Cicer</taxon>
    </lineage>
</organism>
<feature type="signal peptide" evidence="6">
    <location>
        <begin position="1"/>
        <end position="19"/>
    </location>
</feature>
<dbReference type="PANTHER" id="PTHR31490:SF2">
    <property type="entry name" value="GLYCOSYL HYDROLASE FAMILY 10 PROTEIN"/>
    <property type="match status" value="1"/>
</dbReference>
<dbReference type="Gene3D" id="3.20.20.80">
    <property type="entry name" value="Glycosidases"/>
    <property type="match status" value="1"/>
</dbReference>
<reference evidence="9" key="2">
    <citation type="submission" date="2025-08" db="UniProtKB">
        <authorList>
            <consortium name="RefSeq"/>
        </authorList>
    </citation>
    <scope>IDENTIFICATION</scope>
    <source>
        <tissue evidence="9">Etiolated seedlings</tissue>
    </source>
</reference>
<dbReference type="PaxDb" id="3827-XP_004490332.1"/>
<reference evidence="8" key="1">
    <citation type="journal article" date="2013" name="Nat. Biotechnol.">
        <title>Draft genome sequence of chickpea (Cicer arietinum) provides a resource for trait improvement.</title>
        <authorList>
            <person name="Varshney R.K."/>
            <person name="Song C."/>
            <person name="Saxena R.K."/>
            <person name="Azam S."/>
            <person name="Yu S."/>
            <person name="Sharpe A.G."/>
            <person name="Cannon S."/>
            <person name="Baek J."/>
            <person name="Rosen B.D."/>
            <person name="Tar'an B."/>
            <person name="Millan T."/>
            <person name="Zhang X."/>
            <person name="Ramsay L.D."/>
            <person name="Iwata A."/>
            <person name="Wang Y."/>
            <person name="Nelson W."/>
            <person name="Farmer A.D."/>
            <person name="Gaur P.M."/>
            <person name="Soderlund C."/>
            <person name="Penmetsa R.V."/>
            <person name="Xu C."/>
            <person name="Bharti A.K."/>
            <person name="He W."/>
            <person name="Winter P."/>
            <person name="Zhao S."/>
            <person name="Hane J.K."/>
            <person name="Carrasquilla-Garcia N."/>
            <person name="Condie J.A."/>
            <person name="Upadhyaya H.D."/>
            <person name="Luo M.C."/>
            <person name="Thudi M."/>
            <person name="Gowda C.L."/>
            <person name="Singh N.P."/>
            <person name="Lichtenzveig J."/>
            <person name="Gali K.K."/>
            <person name="Rubio J."/>
            <person name="Nadarajan N."/>
            <person name="Dolezel J."/>
            <person name="Bansal K.C."/>
            <person name="Xu X."/>
            <person name="Edwards D."/>
            <person name="Zhang G."/>
            <person name="Kahl G."/>
            <person name="Gil J."/>
            <person name="Singh K.B."/>
            <person name="Datta S.K."/>
            <person name="Jackson S.A."/>
            <person name="Wang J."/>
            <person name="Cook D.R."/>
        </authorList>
    </citation>
    <scope>NUCLEOTIDE SEQUENCE [LARGE SCALE GENOMIC DNA]</scope>
    <source>
        <strain evidence="8">cv. CDC Frontier</strain>
    </source>
</reference>
<keyword evidence="2" id="KW-0677">Repeat</keyword>
<dbReference type="AlphaFoldDB" id="A0A1S2XM14"/>
<keyword evidence="8" id="KW-1185">Reference proteome</keyword>
<evidence type="ECO:0000256" key="2">
    <source>
        <dbReference type="ARBA" id="ARBA00022737"/>
    </source>
</evidence>
<evidence type="ECO:0000313" key="8">
    <source>
        <dbReference type="Proteomes" id="UP000087171"/>
    </source>
</evidence>
<dbReference type="InterPro" id="IPR008979">
    <property type="entry name" value="Galactose-bd-like_sf"/>
</dbReference>
<feature type="domain" description="GH10" evidence="7">
    <location>
        <begin position="214"/>
        <end position="505"/>
    </location>
</feature>
<dbReference type="InterPro" id="IPR017853">
    <property type="entry name" value="GH"/>
</dbReference>
<dbReference type="RefSeq" id="XP_004490332.1">
    <property type="nucleotide sequence ID" value="XM_004490275.2"/>
</dbReference>
<keyword evidence="6" id="KW-0732">Signal</keyword>
<keyword evidence="5" id="KW-0624">Polysaccharide degradation</keyword>
<sequence>MNIVLLVCVILLAGFEAEALSYDYSVSIECLPKPLKPLYNGGIIQNPELNDGLHGWEAFGNAKIQHRESLGNKYVVAHNRDHPFDSVSQKIYLRKGLHYSLSAWIQVSENNVPVKAVIKTNNGYKFGGAIYGESNCWSMLKGGLIADTTGVAELYFESNNTSVEIWIDNVSLQPFTKKEWMSHQQESIEKARKSNVRLQAVDEKGEPLRNTTISMKMNRLAFPFGSAMSKEILQNSAYQNWFASRFTVATFANEMKWYTNEYAQGKDNYYEADAMLNFANTHNIQVRGHNVLWDDPNYQPSWVPQLSPQQLQQAVQRRVNSVVERYKGKLIAWDVVNENLHFSFFENKLGKYYFAKIFNDVHKIDGEATLFLNEYNTIEDQRDTSSAPSKYIQKIREIRRLNNNLPLGIGLESHFPNTPPNLPYMRASLDTLVATGLPVWITEIDVADQPNQAWYFEEVLREAHSHHGVRGIVMWTAWSPQGCYRICLVDNNFKNLPGGDVVDKLIAEWGKGHLAMTTDQNGFLEASLFHGDYEIEVSHPTKKNISLTHNIKVLPKDETEKTQQFIQLSV</sequence>
<gene>
    <name evidence="9" type="primary">LOC101509357</name>
</gene>
<dbReference type="Pfam" id="PF00331">
    <property type="entry name" value="Glyco_hydro_10"/>
    <property type="match status" value="1"/>
</dbReference>
<evidence type="ECO:0000256" key="4">
    <source>
        <dbReference type="ARBA" id="ARBA00023277"/>
    </source>
</evidence>
<dbReference type="GO" id="GO:0000272">
    <property type="term" value="P:polysaccharide catabolic process"/>
    <property type="evidence" value="ECO:0007669"/>
    <property type="project" value="UniProtKB-KW"/>
</dbReference>
<dbReference type="PANTHER" id="PTHR31490">
    <property type="entry name" value="GLYCOSYL HYDROLASE"/>
    <property type="match status" value="1"/>
</dbReference>
<keyword evidence="4" id="KW-0119">Carbohydrate metabolism</keyword>
<dbReference type="InterPro" id="IPR003305">
    <property type="entry name" value="CenC_carb-bd"/>
</dbReference>
<dbReference type="SUPFAM" id="SSF51445">
    <property type="entry name" value="(Trans)glycosidases"/>
    <property type="match status" value="1"/>
</dbReference>
<dbReference type="SUPFAM" id="SSF49785">
    <property type="entry name" value="Galactose-binding domain-like"/>
    <property type="match status" value="1"/>
</dbReference>
<dbReference type="OrthoDB" id="3055998at2759"/>
<accession>A0A1S2XM14</accession>
<keyword evidence="3" id="KW-0378">Hydrolase</keyword>
<evidence type="ECO:0000259" key="7">
    <source>
        <dbReference type="PROSITE" id="PS51760"/>
    </source>
</evidence>
<dbReference type="GeneID" id="101509357"/>
<dbReference type="GO" id="GO:0031176">
    <property type="term" value="F:endo-1,4-beta-xylanase activity"/>
    <property type="evidence" value="ECO:0007669"/>
    <property type="project" value="UniProtKB-ARBA"/>
</dbReference>
<dbReference type="Gene3D" id="2.60.120.260">
    <property type="entry name" value="Galactose-binding domain-like"/>
    <property type="match status" value="1"/>
</dbReference>